<dbReference type="Gene3D" id="3.40.50.300">
    <property type="entry name" value="P-loop containing nucleotide triphosphate hydrolases"/>
    <property type="match status" value="1"/>
</dbReference>
<dbReference type="FunFam" id="3.30.70.870:FF:000016">
    <property type="entry name" value="Translation elongation factor G"/>
    <property type="match status" value="1"/>
</dbReference>
<dbReference type="InterPro" id="IPR047872">
    <property type="entry name" value="EFG_IV"/>
</dbReference>
<dbReference type="InterPro" id="IPR004540">
    <property type="entry name" value="Transl_elong_EFG/EF2"/>
</dbReference>
<dbReference type="NCBIfam" id="TIGR00231">
    <property type="entry name" value="small_GTP"/>
    <property type="match status" value="1"/>
</dbReference>
<evidence type="ECO:0000256" key="4">
    <source>
        <dbReference type="NCBIfam" id="TIGR00484"/>
    </source>
</evidence>
<dbReference type="SUPFAM" id="SSF54211">
    <property type="entry name" value="Ribosomal protein S5 domain 2-like"/>
    <property type="match status" value="1"/>
</dbReference>
<name>A0A0H4TA47_9BACT</name>
<dbReference type="CDD" id="cd16262">
    <property type="entry name" value="EFG_III"/>
    <property type="match status" value="1"/>
</dbReference>
<keyword evidence="3" id="KW-0342">GTP-binding</keyword>
<dbReference type="CDD" id="cd01434">
    <property type="entry name" value="EFG_mtEFG1_IV"/>
    <property type="match status" value="1"/>
</dbReference>
<dbReference type="InterPro" id="IPR009000">
    <property type="entry name" value="Transl_B-barrel_sf"/>
</dbReference>
<dbReference type="CDD" id="cd04170">
    <property type="entry name" value="EF-G_bact"/>
    <property type="match status" value="1"/>
</dbReference>
<dbReference type="GO" id="GO:0005525">
    <property type="term" value="F:GTP binding"/>
    <property type="evidence" value="ECO:0007669"/>
    <property type="project" value="UniProtKB-UniRule"/>
</dbReference>
<dbReference type="Pfam" id="PF22042">
    <property type="entry name" value="EF-G_D2"/>
    <property type="match status" value="1"/>
</dbReference>
<reference evidence="6" key="1">
    <citation type="journal article" date="2015" name="ISME J.">
        <title>Aquifer environment selects for microbial species cohorts in sediment and groundwater.</title>
        <authorList>
            <person name="Hug L.A."/>
            <person name="Thomas B.C."/>
            <person name="Brown C.T."/>
            <person name="Frischkorn K.R."/>
            <person name="Williams K.H."/>
            <person name="Tringe S.G."/>
            <person name="Banfield J.F."/>
        </authorList>
    </citation>
    <scope>NUCLEOTIDE SEQUENCE</scope>
</reference>
<dbReference type="InterPro" id="IPR005517">
    <property type="entry name" value="Transl_elong_EFG/EF2_IV"/>
</dbReference>
<dbReference type="Pfam" id="PF00679">
    <property type="entry name" value="EFG_C"/>
    <property type="match status" value="1"/>
</dbReference>
<dbReference type="Pfam" id="PF00009">
    <property type="entry name" value="GTP_EFTU"/>
    <property type="match status" value="1"/>
</dbReference>
<feature type="domain" description="Tr-type G" evidence="5">
    <location>
        <begin position="7"/>
        <end position="281"/>
    </location>
</feature>
<dbReference type="InterPro" id="IPR041095">
    <property type="entry name" value="EFG_II"/>
</dbReference>
<keyword evidence="6" id="KW-0648">Protein biosynthesis</keyword>
<dbReference type="EMBL" id="KT007049">
    <property type="protein sequence ID" value="AKQ04806.1"/>
    <property type="molecule type" value="Genomic_DNA"/>
</dbReference>
<dbReference type="SUPFAM" id="SSF54980">
    <property type="entry name" value="EF-G C-terminal domain-like"/>
    <property type="match status" value="2"/>
</dbReference>
<dbReference type="Pfam" id="PF14492">
    <property type="entry name" value="EFG_III"/>
    <property type="match status" value="1"/>
</dbReference>
<protein>
    <recommendedName>
        <fullName evidence="4">Elongation factor G</fullName>
    </recommendedName>
</protein>
<evidence type="ECO:0000259" key="5">
    <source>
        <dbReference type="PROSITE" id="PS51722"/>
    </source>
</evidence>
<sequence>MKAYEVAQIRNVAIVGHAQEGKTSLTEAILFDTGAISRLGRVEEGNTATDCDEDEIKRGISISAAVATVDWKGVKVNLIDTPGFSNFLTDTRICMRVADLAVILVSGVDGVKVQTEKVWGFAEEYGLPVVFFVNKMDRERADLFRCLEDIRKSLQAAAIPVALPIGAEAGFRGVVDLLTMKAVTFPGDASGKSKEDDAPSELTRRAGELQHALVEAVAESDDALLESYLASGNLTPEELRHGLRRAIGARRLFPVCCGSASRNIGVQPLLDFLLECGPSPLHRPPVEGTDVKSGDRIVRQTRLEEPLTAWVFKTISDPYAGKISVFRVYAGQLSSDSSVYNATKRVRERIGQLSLLRGKQQTSVAAVGPGDIGAVVKLKETGTGDTLCDERSPILLDPLPTSTPLISYAVAPKSKGDEEKLSGGLSRLLEEDPSLKVGRDQQTKETIVSGMGKVHLEVAVDRLKRKFGAEVVMKTPRVPYKETIRGTASVQGKYKKQTGGRGQYGDCWIKIEPLPRGKGYEFVNQVVGGSIPRQYIPAVEKGIVEAMDGGALAGYPVTDIRITVYDGSYHSVDSSEMAFKIAGSMALKKAVQQATPVLLEPVMAAEIVAPDDAIGDVIGDLNSRRGRVMGVVGKTKSQAIKASVPLAEMLEYATTLRSLTADRGDYTMEFSHFEEVPAHIQEKLVAAAKKEEEED</sequence>
<dbReference type="InterPro" id="IPR005225">
    <property type="entry name" value="Small_GTP-bd"/>
</dbReference>
<dbReference type="InterPro" id="IPR009022">
    <property type="entry name" value="EFG_III"/>
</dbReference>
<evidence type="ECO:0000256" key="3">
    <source>
        <dbReference type="ARBA" id="ARBA00023134"/>
    </source>
</evidence>
<dbReference type="NCBIfam" id="NF009379">
    <property type="entry name" value="PRK12740.1-3"/>
    <property type="match status" value="1"/>
</dbReference>
<dbReference type="CDD" id="cd03713">
    <property type="entry name" value="EFG_mtEFG_C"/>
    <property type="match status" value="1"/>
</dbReference>
<dbReference type="InterPro" id="IPR020568">
    <property type="entry name" value="Ribosomal_Su5_D2-typ_SF"/>
</dbReference>
<dbReference type="InterPro" id="IPR000640">
    <property type="entry name" value="EFG_V-like"/>
</dbReference>
<organism evidence="6">
    <name type="scientific">uncultured bacterium Rifle_16ft_4_minimus_752</name>
    <dbReference type="NCBI Taxonomy" id="1665163"/>
    <lineage>
        <taxon>Bacteria</taxon>
        <taxon>environmental samples</taxon>
    </lineage>
</organism>
<dbReference type="InterPro" id="IPR053905">
    <property type="entry name" value="EF-G-like_DII"/>
</dbReference>
<dbReference type="GO" id="GO:0003924">
    <property type="term" value="F:GTPase activity"/>
    <property type="evidence" value="ECO:0007669"/>
    <property type="project" value="InterPro"/>
</dbReference>
<evidence type="ECO:0000256" key="2">
    <source>
        <dbReference type="ARBA" id="ARBA00022741"/>
    </source>
</evidence>
<evidence type="ECO:0000256" key="1">
    <source>
        <dbReference type="ARBA" id="ARBA00005870"/>
    </source>
</evidence>
<dbReference type="GO" id="GO:0032790">
    <property type="term" value="P:ribosome disassembly"/>
    <property type="evidence" value="ECO:0007669"/>
    <property type="project" value="TreeGrafter"/>
</dbReference>
<dbReference type="InterPro" id="IPR035647">
    <property type="entry name" value="EFG_III/V"/>
</dbReference>
<dbReference type="NCBIfam" id="TIGR00484">
    <property type="entry name" value="EF-G"/>
    <property type="match status" value="1"/>
</dbReference>
<dbReference type="PANTHER" id="PTHR43261:SF7">
    <property type="entry name" value="ELONGATION FACTOR G-LIKE PROTEIN"/>
    <property type="match status" value="1"/>
</dbReference>
<evidence type="ECO:0000313" key="6">
    <source>
        <dbReference type="EMBL" id="AKQ04806.1"/>
    </source>
</evidence>
<dbReference type="PROSITE" id="PS51722">
    <property type="entry name" value="G_TR_2"/>
    <property type="match status" value="1"/>
</dbReference>
<dbReference type="PRINTS" id="PR00315">
    <property type="entry name" value="ELONGATNFCT"/>
</dbReference>
<dbReference type="InterPro" id="IPR000795">
    <property type="entry name" value="T_Tr_GTP-bd_dom"/>
</dbReference>
<gene>
    <name evidence="6" type="primary">fusA</name>
</gene>
<dbReference type="AlphaFoldDB" id="A0A0H4TA47"/>
<comment type="similarity">
    <text evidence="1">Belongs to the TRAFAC class translation factor GTPase superfamily. Classic translation factor GTPase family. EF-G/EF-2 subfamily.</text>
</comment>
<dbReference type="InterPro" id="IPR027417">
    <property type="entry name" value="P-loop_NTPase"/>
</dbReference>
<dbReference type="FunFam" id="3.30.230.10:FF:000003">
    <property type="entry name" value="Elongation factor G"/>
    <property type="match status" value="1"/>
</dbReference>
<dbReference type="Gene3D" id="3.30.230.10">
    <property type="match status" value="1"/>
</dbReference>
<dbReference type="SUPFAM" id="SSF52540">
    <property type="entry name" value="P-loop containing nucleoside triphosphate hydrolases"/>
    <property type="match status" value="1"/>
</dbReference>
<proteinExistence type="inferred from homology"/>
<dbReference type="InterPro" id="IPR035649">
    <property type="entry name" value="EFG_V"/>
</dbReference>
<dbReference type="Gene3D" id="2.40.30.10">
    <property type="entry name" value="Translation factors"/>
    <property type="match status" value="1"/>
</dbReference>
<keyword evidence="6" id="KW-0251">Elongation factor</keyword>
<dbReference type="NCBIfam" id="NF009891">
    <property type="entry name" value="PRK13351.1-1"/>
    <property type="match status" value="1"/>
</dbReference>
<dbReference type="Gene3D" id="3.30.70.870">
    <property type="entry name" value="Elongation Factor G (Translational Gtpase), domain 3"/>
    <property type="match status" value="1"/>
</dbReference>
<dbReference type="NCBIfam" id="NF009381">
    <property type="entry name" value="PRK12740.1-5"/>
    <property type="match status" value="1"/>
</dbReference>
<dbReference type="PANTHER" id="PTHR43261">
    <property type="entry name" value="TRANSLATION ELONGATION FACTOR G-RELATED"/>
    <property type="match status" value="1"/>
</dbReference>
<dbReference type="SMART" id="SM00889">
    <property type="entry name" value="EFG_IV"/>
    <property type="match status" value="1"/>
</dbReference>
<keyword evidence="2" id="KW-0547">Nucleotide-binding</keyword>
<dbReference type="GO" id="GO:0003746">
    <property type="term" value="F:translation elongation factor activity"/>
    <property type="evidence" value="ECO:0007669"/>
    <property type="project" value="UniProtKB-UniRule"/>
</dbReference>
<dbReference type="Gene3D" id="3.30.70.240">
    <property type="match status" value="1"/>
</dbReference>
<accession>A0A0H4TA47</accession>
<dbReference type="Pfam" id="PF03764">
    <property type="entry name" value="EFG_IV"/>
    <property type="match status" value="1"/>
</dbReference>
<dbReference type="SUPFAM" id="SSF50447">
    <property type="entry name" value="Translation proteins"/>
    <property type="match status" value="1"/>
</dbReference>
<dbReference type="InterPro" id="IPR014721">
    <property type="entry name" value="Ribsml_uS5_D2-typ_fold_subgr"/>
</dbReference>
<dbReference type="CDD" id="cd04088">
    <property type="entry name" value="EFG_mtEFG_II"/>
    <property type="match status" value="1"/>
</dbReference>
<dbReference type="FunFam" id="3.30.70.240:FF:000001">
    <property type="entry name" value="Elongation factor G"/>
    <property type="match status" value="1"/>
</dbReference>
<dbReference type="SMART" id="SM00838">
    <property type="entry name" value="EFG_C"/>
    <property type="match status" value="1"/>
</dbReference>